<feature type="compositionally biased region" description="Polar residues" evidence="1">
    <location>
        <begin position="481"/>
        <end position="490"/>
    </location>
</feature>
<keyword evidence="5" id="KW-1185">Reference proteome</keyword>
<organism evidence="4 5">
    <name type="scientific">Batillaria attramentaria</name>
    <dbReference type="NCBI Taxonomy" id="370345"/>
    <lineage>
        <taxon>Eukaryota</taxon>
        <taxon>Metazoa</taxon>
        <taxon>Spiralia</taxon>
        <taxon>Lophotrochozoa</taxon>
        <taxon>Mollusca</taxon>
        <taxon>Gastropoda</taxon>
        <taxon>Caenogastropoda</taxon>
        <taxon>Sorbeoconcha</taxon>
        <taxon>Cerithioidea</taxon>
        <taxon>Batillariidae</taxon>
        <taxon>Batillaria</taxon>
    </lineage>
</organism>
<accession>A0ABD0KL26</accession>
<feature type="signal peptide" evidence="3">
    <location>
        <begin position="1"/>
        <end position="28"/>
    </location>
</feature>
<keyword evidence="2" id="KW-0812">Transmembrane</keyword>
<evidence type="ECO:0000313" key="5">
    <source>
        <dbReference type="Proteomes" id="UP001519460"/>
    </source>
</evidence>
<feature type="chain" id="PRO_5044763153" evidence="3">
    <location>
        <begin position="29"/>
        <end position="490"/>
    </location>
</feature>
<name>A0ABD0KL26_9CAEN</name>
<feature type="compositionally biased region" description="Polar residues" evidence="1">
    <location>
        <begin position="437"/>
        <end position="456"/>
    </location>
</feature>
<evidence type="ECO:0000313" key="4">
    <source>
        <dbReference type="EMBL" id="KAK7487762.1"/>
    </source>
</evidence>
<evidence type="ECO:0000256" key="2">
    <source>
        <dbReference type="SAM" id="Phobius"/>
    </source>
</evidence>
<keyword evidence="2" id="KW-1133">Transmembrane helix</keyword>
<reference evidence="4 5" key="1">
    <citation type="journal article" date="2023" name="Sci. Data">
        <title>Genome assembly of the Korean intertidal mud-creeper Batillaria attramentaria.</title>
        <authorList>
            <person name="Patra A.K."/>
            <person name="Ho P.T."/>
            <person name="Jun S."/>
            <person name="Lee S.J."/>
            <person name="Kim Y."/>
            <person name="Won Y.J."/>
        </authorList>
    </citation>
    <scope>NUCLEOTIDE SEQUENCE [LARGE SCALE GENOMIC DNA]</scope>
    <source>
        <strain evidence="4">Wonlab-2016</strain>
    </source>
</reference>
<dbReference type="EMBL" id="JACVVK020000160">
    <property type="protein sequence ID" value="KAK7487762.1"/>
    <property type="molecule type" value="Genomic_DNA"/>
</dbReference>
<dbReference type="Proteomes" id="UP001519460">
    <property type="component" value="Unassembled WGS sequence"/>
</dbReference>
<feature type="region of interest" description="Disordered" evidence="1">
    <location>
        <begin position="437"/>
        <end position="490"/>
    </location>
</feature>
<keyword evidence="2" id="KW-0472">Membrane</keyword>
<proteinExistence type="predicted"/>
<sequence>MGRKMTADLPWILIVFSLFVVFWTEAAGSDPLDFYSNRKSTVSGYSCKLGEQAHIVDAFYKTTPDKNVCDLHCQAIDASGVTPEQCVVVEDENGTIKCRQRLSRKDLNAMYRRCGVTAPNCHLQPGDKDYPLSSRKPANVVYMCIPENDTIDPCENLTISETTRALMLKGETLKKMETCHSECVLTPLGHHSDVVFSYSLLRQELGATEDTIQYRITYSTRAQSADASSWETLHSPFYFQMRRLYHVKELRLKFNITNMKRMTRVWVSVEGAPFNIKCTVSQATYNDAKTTSETSKIDNKLRCSNSSSLEATLVTPAAGESRGGDPGVILNRPYTLLIGFAAGIVLTCAFFVGILMWKRRRGKTESPLRRRHLEAGSCNGPKVGSLEPRVTLRHTATSTNFHEYAEIRDIQTEPVVDAGGYLCPFIKSPQLSVGQSSGYLHPTASPSGSDLDQSDVSPPPESVHLPERMPKQGLLGFLMMPSSSNTKDKH</sequence>
<evidence type="ECO:0000256" key="1">
    <source>
        <dbReference type="SAM" id="MobiDB-lite"/>
    </source>
</evidence>
<evidence type="ECO:0000256" key="3">
    <source>
        <dbReference type="SAM" id="SignalP"/>
    </source>
</evidence>
<dbReference type="AlphaFoldDB" id="A0ABD0KL26"/>
<keyword evidence="3" id="KW-0732">Signal</keyword>
<protein>
    <submittedName>
        <fullName evidence="4">Uncharacterized protein</fullName>
    </submittedName>
</protein>
<gene>
    <name evidence="4" type="ORF">BaRGS_00021029</name>
</gene>
<comment type="caution">
    <text evidence="4">The sequence shown here is derived from an EMBL/GenBank/DDBJ whole genome shotgun (WGS) entry which is preliminary data.</text>
</comment>
<feature type="transmembrane region" description="Helical" evidence="2">
    <location>
        <begin position="334"/>
        <end position="357"/>
    </location>
</feature>